<gene>
    <name evidence="1" type="ORF">LCGC14_0975570</name>
</gene>
<sequence length="97" mass="10982">MWYCNGCGEERHGTQCKKRCREKYGDMGAERVPRLDGMAFFNDDGSGIPRWEYMKQKADRYYIPKMVSGPRPQGWDTAMDAIGARAAKLIVGGLPEC</sequence>
<protein>
    <submittedName>
        <fullName evidence="1">Uncharacterized protein</fullName>
    </submittedName>
</protein>
<dbReference type="EMBL" id="LAZR01003612">
    <property type="protein sequence ID" value="KKN16448.1"/>
    <property type="molecule type" value="Genomic_DNA"/>
</dbReference>
<name>A0A0F9RGR9_9ZZZZ</name>
<proteinExistence type="predicted"/>
<comment type="caution">
    <text evidence="1">The sequence shown here is derived from an EMBL/GenBank/DDBJ whole genome shotgun (WGS) entry which is preliminary data.</text>
</comment>
<dbReference type="AlphaFoldDB" id="A0A0F9RGR9"/>
<organism evidence="1">
    <name type="scientific">marine sediment metagenome</name>
    <dbReference type="NCBI Taxonomy" id="412755"/>
    <lineage>
        <taxon>unclassified sequences</taxon>
        <taxon>metagenomes</taxon>
        <taxon>ecological metagenomes</taxon>
    </lineage>
</organism>
<reference evidence="1" key="1">
    <citation type="journal article" date="2015" name="Nature">
        <title>Complex archaea that bridge the gap between prokaryotes and eukaryotes.</title>
        <authorList>
            <person name="Spang A."/>
            <person name="Saw J.H."/>
            <person name="Jorgensen S.L."/>
            <person name="Zaremba-Niedzwiedzka K."/>
            <person name="Martijn J."/>
            <person name="Lind A.E."/>
            <person name="van Eijk R."/>
            <person name="Schleper C."/>
            <person name="Guy L."/>
            <person name="Ettema T.J."/>
        </authorList>
    </citation>
    <scope>NUCLEOTIDE SEQUENCE</scope>
</reference>
<accession>A0A0F9RGR9</accession>
<evidence type="ECO:0000313" key="1">
    <source>
        <dbReference type="EMBL" id="KKN16448.1"/>
    </source>
</evidence>